<dbReference type="InterPro" id="IPR011009">
    <property type="entry name" value="Kinase-like_dom_sf"/>
</dbReference>
<reference evidence="5 6" key="1">
    <citation type="submission" date="2014-04" db="EMBL/GenBank/DDBJ databases">
        <title>Evolutionary Origins and Diversification of the Mycorrhizal Mutualists.</title>
        <authorList>
            <consortium name="DOE Joint Genome Institute"/>
            <consortium name="Mycorrhizal Genomics Consortium"/>
            <person name="Kohler A."/>
            <person name="Kuo A."/>
            <person name="Nagy L.G."/>
            <person name="Floudas D."/>
            <person name="Copeland A."/>
            <person name="Barry K.W."/>
            <person name="Cichocki N."/>
            <person name="Veneault-Fourrey C."/>
            <person name="LaButti K."/>
            <person name="Lindquist E.A."/>
            <person name="Lipzen A."/>
            <person name="Lundell T."/>
            <person name="Morin E."/>
            <person name="Murat C."/>
            <person name="Riley R."/>
            <person name="Ohm R."/>
            <person name="Sun H."/>
            <person name="Tunlid A."/>
            <person name="Henrissat B."/>
            <person name="Grigoriev I.V."/>
            <person name="Hibbett D.S."/>
            <person name="Martin F."/>
        </authorList>
    </citation>
    <scope>NUCLEOTIDE SEQUENCE [LARGE SCALE GENOMIC DNA]</scope>
    <source>
        <strain evidence="5 6">Koide BX008</strain>
    </source>
</reference>
<dbReference type="GO" id="GO:0005524">
    <property type="term" value="F:ATP binding"/>
    <property type="evidence" value="ECO:0007669"/>
    <property type="project" value="InterPro"/>
</dbReference>
<proteinExistence type="predicted"/>
<protein>
    <recommendedName>
        <fullName evidence="4">Alpha-type protein kinase domain-containing protein</fullName>
    </recommendedName>
</protein>
<dbReference type="OrthoDB" id="2658733at2759"/>
<dbReference type="EMBL" id="KN818288">
    <property type="protein sequence ID" value="KIL61170.1"/>
    <property type="molecule type" value="Genomic_DNA"/>
</dbReference>
<evidence type="ECO:0000256" key="2">
    <source>
        <dbReference type="ARBA" id="ARBA00022679"/>
    </source>
</evidence>
<keyword evidence="1" id="KW-0723">Serine/threonine-protein kinase</keyword>
<keyword evidence="3" id="KW-0418">Kinase</keyword>
<feature type="domain" description="Alpha-type protein kinase" evidence="4">
    <location>
        <begin position="1"/>
        <end position="170"/>
    </location>
</feature>
<evidence type="ECO:0000313" key="6">
    <source>
        <dbReference type="Proteomes" id="UP000054549"/>
    </source>
</evidence>
<evidence type="ECO:0000313" key="5">
    <source>
        <dbReference type="EMBL" id="KIL61170.1"/>
    </source>
</evidence>
<dbReference type="Gene3D" id="3.20.200.10">
    <property type="entry name" value="MHCK/EF2 kinase"/>
    <property type="match status" value="1"/>
</dbReference>
<keyword evidence="6" id="KW-1185">Reference proteome</keyword>
<dbReference type="SUPFAM" id="SSF56112">
    <property type="entry name" value="Protein kinase-like (PK-like)"/>
    <property type="match status" value="1"/>
</dbReference>
<evidence type="ECO:0000256" key="1">
    <source>
        <dbReference type="ARBA" id="ARBA00022527"/>
    </source>
</evidence>
<keyword evidence="2" id="KW-0808">Transferase</keyword>
<name>A0A0C2SDQ6_AMAMK</name>
<dbReference type="InParanoid" id="A0A0C2SDQ6"/>
<dbReference type="GO" id="GO:0004674">
    <property type="term" value="F:protein serine/threonine kinase activity"/>
    <property type="evidence" value="ECO:0007669"/>
    <property type="project" value="UniProtKB-KW"/>
</dbReference>
<dbReference type="STRING" id="946122.A0A0C2SDQ6"/>
<dbReference type="Proteomes" id="UP000054549">
    <property type="component" value="Unassembled WGS sequence"/>
</dbReference>
<dbReference type="Pfam" id="PF02816">
    <property type="entry name" value="Alpha_kinase"/>
    <property type="match status" value="1"/>
</dbReference>
<evidence type="ECO:0000256" key="3">
    <source>
        <dbReference type="ARBA" id="ARBA00022777"/>
    </source>
</evidence>
<dbReference type="HOGENOM" id="CLU_073913_1_0_1"/>
<gene>
    <name evidence="5" type="ORF">M378DRAFT_82873</name>
</gene>
<dbReference type="InterPro" id="IPR004166">
    <property type="entry name" value="a-kinase_dom"/>
</dbReference>
<dbReference type="PROSITE" id="PS51158">
    <property type="entry name" value="ALPHA_KINASE"/>
    <property type="match status" value="1"/>
</dbReference>
<accession>A0A0C2SDQ6</accession>
<dbReference type="AlphaFoldDB" id="A0A0C2SDQ6"/>
<evidence type="ECO:0000259" key="4">
    <source>
        <dbReference type="PROSITE" id="PS51158"/>
    </source>
</evidence>
<sequence length="197" mass="22078">MEVSCLVWARALLELAYSFINEQFEGPAIAPWQIPQFRFVKSALAVEQQSAGKNGAVFLLEELIHEKEQGPFRKYLNNVSPSPLPFASSADRERAAFLAFTQHVQYWKTKKLVFVSDYQGGNSILTDPQISSASELGVIFAEGNVPSIHSNFEKQHHCNNFCKWFGLPTDYNSESWSTVSANRDPEAAAELYGQPSQ</sequence>
<organism evidence="5 6">
    <name type="scientific">Amanita muscaria (strain Koide BX008)</name>
    <dbReference type="NCBI Taxonomy" id="946122"/>
    <lineage>
        <taxon>Eukaryota</taxon>
        <taxon>Fungi</taxon>
        <taxon>Dikarya</taxon>
        <taxon>Basidiomycota</taxon>
        <taxon>Agaricomycotina</taxon>
        <taxon>Agaricomycetes</taxon>
        <taxon>Agaricomycetidae</taxon>
        <taxon>Agaricales</taxon>
        <taxon>Pluteineae</taxon>
        <taxon>Amanitaceae</taxon>
        <taxon>Amanita</taxon>
    </lineage>
</organism>